<reference evidence="1 2" key="1">
    <citation type="submission" date="2020-09" db="EMBL/GenBank/DDBJ databases">
        <title>De no assembly of potato wild relative species, Solanum commersonii.</title>
        <authorList>
            <person name="Cho K."/>
        </authorList>
    </citation>
    <scope>NUCLEOTIDE SEQUENCE [LARGE SCALE GENOMIC DNA]</scope>
    <source>
        <strain evidence="1">LZ3.2</strain>
        <tissue evidence="1">Leaf</tissue>
    </source>
</reference>
<protein>
    <submittedName>
        <fullName evidence="1">Uncharacterized protein</fullName>
    </submittedName>
</protein>
<sequence>MREARLKWFGHLKRRCADAPVIMCERLVIEGMKRARGKPKKYWREVIKHDMTQLQITVDIRDLR</sequence>
<keyword evidence="2" id="KW-1185">Reference proteome</keyword>
<comment type="caution">
    <text evidence="1">The sequence shown here is derived from an EMBL/GenBank/DDBJ whole genome shotgun (WGS) entry which is preliminary data.</text>
</comment>
<evidence type="ECO:0000313" key="2">
    <source>
        <dbReference type="Proteomes" id="UP000824120"/>
    </source>
</evidence>
<evidence type="ECO:0000313" key="1">
    <source>
        <dbReference type="EMBL" id="KAG5586658.1"/>
    </source>
</evidence>
<dbReference type="AlphaFoldDB" id="A0A9J5XG72"/>
<proteinExistence type="predicted"/>
<dbReference type="EMBL" id="JACXVP010000009">
    <property type="protein sequence ID" value="KAG5586658.1"/>
    <property type="molecule type" value="Genomic_DNA"/>
</dbReference>
<gene>
    <name evidence="1" type="ORF">H5410_047092</name>
</gene>
<name>A0A9J5XG72_SOLCO</name>
<organism evidence="1 2">
    <name type="scientific">Solanum commersonii</name>
    <name type="common">Commerson's wild potato</name>
    <name type="synonym">Commerson's nightshade</name>
    <dbReference type="NCBI Taxonomy" id="4109"/>
    <lineage>
        <taxon>Eukaryota</taxon>
        <taxon>Viridiplantae</taxon>
        <taxon>Streptophyta</taxon>
        <taxon>Embryophyta</taxon>
        <taxon>Tracheophyta</taxon>
        <taxon>Spermatophyta</taxon>
        <taxon>Magnoliopsida</taxon>
        <taxon>eudicotyledons</taxon>
        <taxon>Gunneridae</taxon>
        <taxon>Pentapetalae</taxon>
        <taxon>asterids</taxon>
        <taxon>lamiids</taxon>
        <taxon>Solanales</taxon>
        <taxon>Solanaceae</taxon>
        <taxon>Solanoideae</taxon>
        <taxon>Solaneae</taxon>
        <taxon>Solanum</taxon>
    </lineage>
</organism>
<dbReference type="PANTHER" id="PTHR46238:SF8">
    <property type="entry name" value="ENDONUCLEASE_EXONUCLEASE_PHOSPHATASE DOMAIN-CONTAINING PROTEIN"/>
    <property type="match status" value="1"/>
</dbReference>
<dbReference type="Proteomes" id="UP000824120">
    <property type="component" value="Chromosome 9"/>
</dbReference>
<accession>A0A9J5XG72</accession>
<dbReference type="OrthoDB" id="1303839at2759"/>
<dbReference type="PANTHER" id="PTHR46238">
    <property type="entry name" value="REVERSE TRANSCRIPTASE DOMAIN-CONTAINING PROTEIN"/>
    <property type="match status" value="1"/>
</dbReference>